<sequence length="40" mass="4099">STSSQNSMAVSFPPNHGDVYTKPETGCGGTSTDRVSLAPD</sequence>
<evidence type="ECO:0000313" key="3">
    <source>
        <dbReference type="Proteomes" id="UP001283361"/>
    </source>
</evidence>
<keyword evidence="3" id="KW-1185">Reference proteome</keyword>
<name>A0AAE1CT68_9GAST</name>
<feature type="region of interest" description="Disordered" evidence="1">
    <location>
        <begin position="1"/>
        <end position="40"/>
    </location>
</feature>
<reference evidence="2" key="1">
    <citation type="journal article" date="2023" name="G3 (Bethesda)">
        <title>A reference genome for the long-term kleptoplast-retaining sea slug Elysia crispata morphotype clarki.</title>
        <authorList>
            <person name="Eastman K.E."/>
            <person name="Pendleton A.L."/>
            <person name="Shaikh M.A."/>
            <person name="Suttiyut T."/>
            <person name="Ogas R."/>
            <person name="Tomko P."/>
            <person name="Gavelis G."/>
            <person name="Widhalm J.R."/>
            <person name="Wisecaver J.H."/>
        </authorList>
    </citation>
    <scope>NUCLEOTIDE SEQUENCE</scope>
    <source>
        <strain evidence="2">ECLA1</strain>
    </source>
</reference>
<gene>
    <name evidence="2" type="ORF">RRG08_000066</name>
</gene>
<evidence type="ECO:0000256" key="1">
    <source>
        <dbReference type="SAM" id="MobiDB-lite"/>
    </source>
</evidence>
<protein>
    <submittedName>
        <fullName evidence="2">Uncharacterized protein</fullName>
    </submittedName>
</protein>
<organism evidence="2 3">
    <name type="scientific">Elysia crispata</name>
    <name type="common">lettuce slug</name>
    <dbReference type="NCBI Taxonomy" id="231223"/>
    <lineage>
        <taxon>Eukaryota</taxon>
        <taxon>Metazoa</taxon>
        <taxon>Spiralia</taxon>
        <taxon>Lophotrochozoa</taxon>
        <taxon>Mollusca</taxon>
        <taxon>Gastropoda</taxon>
        <taxon>Heterobranchia</taxon>
        <taxon>Euthyneura</taxon>
        <taxon>Panpulmonata</taxon>
        <taxon>Sacoglossa</taxon>
        <taxon>Placobranchoidea</taxon>
        <taxon>Plakobranchidae</taxon>
        <taxon>Elysia</taxon>
    </lineage>
</organism>
<comment type="caution">
    <text evidence="2">The sequence shown here is derived from an EMBL/GenBank/DDBJ whole genome shotgun (WGS) entry which is preliminary data.</text>
</comment>
<evidence type="ECO:0000313" key="2">
    <source>
        <dbReference type="EMBL" id="KAK3734384.1"/>
    </source>
</evidence>
<dbReference type="EMBL" id="JAWDGP010006852">
    <property type="protein sequence ID" value="KAK3734384.1"/>
    <property type="molecule type" value="Genomic_DNA"/>
</dbReference>
<feature type="non-terminal residue" evidence="2">
    <location>
        <position position="1"/>
    </location>
</feature>
<dbReference type="AlphaFoldDB" id="A0AAE1CT68"/>
<proteinExistence type="predicted"/>
<dbReference type="Proteomes" id="UP001283361">
    <property type="component" value="Unassembled WGS sequence"/>
</dbReference>
<accession>A0AAE1CT68</accession>